<dbReference type="InterPro" id="IPR024227">
    <property type="entry name" value="DUF3795"/>
</dbReference>
<accession>A0A1M6F7Y4</accession>
<evidence type="ECO:0000313" key="2">
    <source>
        <dbReference type="Proteomes" id="UP000183994"/>
    </source>
</evidence>
<evidence type="ECO:0008006" key="3">
    <source>
        <dbReference type="Google" id="ProtNLM"/>
    </source>
</evidence>
<dbReference type="RefSeq" id="WP_244549274.1">
    <property type="nucleotide sequence ID" value="NZ_FQZU01000003.1"/>
</dbReference>
<dbReference type="Proteomes" id="UP000183994">
    <property type="component" value="Unassembled WGS sequence"/>
</dbReference>
<dbReference type="Pfam" id="PF12675">
    <property type="entry name" value="DUF3795"/>
    <property type="match status" value="1"/>
</dbReference>
<proteinExistence type="predicted"/>
<evidence type="ECO:0000313" key="1">
    <source>
        <dbReference type="EMBL" id="SHI93772.1"/>
    </source>
</evidence>
<reference evidence="2" key="1">
    <citation type="submission" date="2016-11" db="EMBL/GenBank/DDBJ databases">
        <authorList>
            <person name="Varghese N."/>
            <person name="Submissions S."/>
        </authorList>
    </citation>
    <scope>NUCLEOTIDE SEQUENCE [LARGE SCALE GENOMIC DNA]</scope>
    <source>
        <strain evidence="2">DSM 16219</strain>
    </source>
</reference>
<dbReference type="AlphaFoldDB" id="A0A1M6F7Y4"/>
<organism evidence="1 2">
    <name type="scientific">Desulfatibacillum alkenivorans DSM 16219</name>
    <dbReference type="NCBI Taxonomy" id="1121393"/>
    <lineage>
        <taxon>Bacteria</taxon>
        <taxon>Pseudomonadati</taxon>
        <taxon>Thermodesulfobacteriota</taxon>
        <taxon>Desulfobacteria</taxon>
        <taxon>Desulfobacterales</taxon>
        <taxon>Desulfatibacillaceae</taxon>
        <taxon>Desulfatibacillum</taxon>
    </lineage>
</organism>
<keyword evidence="2" id="KW-1185">Reference proteome</keyword>
<gene>
    <name evidence="1" type="ORF">SAMN02745216_00745</name>
</gene>
<protein>
    <recommendedName>
        <fullName evidence="3">DUF3795 domain-containing protein</fullName>
    </recommendedName>
</protein>
<dbReference type="STRING" id="1121393.SAMN02745216_00745"/>
<sequence>MEGVNKDWLAPCGLYCGVCGIMYADRDGNEKFKERLCSVYGTKPEDIKCKGCMAENEEDVFLYCRSCPIKQCCVDKEIEGCYQCDAFPCGHINNFPMPVGKKVMLRAVPQWREWGTEKWVEAEEKRYHCPECGYKLFRGAKRCRNCKAEVDAD</sequence>
<name>A0A1M6F7Y4_9BACT</name>
<dbReference type="EMBL" id="FQZU01000003">
    <property type="protein sequence ID" value="SHI93772.1"/>
    <property type="molecule type" value="Genomic_DNA"/>
</dbReference>